<dbReference type="InterPro" id="IPR052336">
    <property type="entry name" value="MlaD_Phospholipid_Transporter"/>
</dbReference>
<feature type="domain" description="Mce/MlaD" evidence="2">
    <location>
        <begin position="39"/>
        <end position="105"/>
    </location>
</feature>
<dbReference type="KEGG" id="pspc:Strain318_000215"/>
<protein>
    <submittedName>
        <fullName evidence="4">MlaD family protein</fullName>
    </submittedName>
</protein>
<gene>
    <name evidence="3" type="ORF">Strain138_000215</name>
    <name evidence="4" type="ORF">Strain318_000215</name>
</gene>
<evidence type="ECO:0000313" key="5">
    <source>
        <dbReference type="Proteomes" id="UP001229955"/>
    </source>
</evidence>
<keyword evidence="5" id="KW-1185">Reference proteome</keyword>
<reference evidence="4" key="1">
    <citation type="submission" date="2023-07" db="EMBL/GenBank/DDBJ databases">
        <authorList>
            <person name="Haufschild T."/>
            <person name="Kallscheuer N."/>
            <person name="Hammer J."/>
            <person name="Kohn T."/>
            <person name="Kabuu M."/>
            <person name="Jogler M."/>
            <person name="Wohfarth N."/>
            <person name="Heuer A."/>
            <person name="Rohde M."/>
            <person name="van Teeseling M.C.F."/>
            <person name="Jogler C."/>
        </authorList>
    </citation>
    <scope>NUCLEOTIDE SEQUENCE</scope>
    <source>
        <strain evidence="3">Strain 138</strain>
        <strain evidence="4">Strain 318</strain>
    </source>
</reference>
<dbReference type="InterPro" id="IPR003399">
    <property type="entry name" value="Mce/MlaD"/>
</dbReference>
<sequence>MSKRRNDWLVGLTVLSTMLVLIAGTMYLQQADLGARRTSISARFRDVGNMQVGNGVVIRGVNAGRIERISLAEKGWVVAEMKLNEGITLPSDPVVLIQAATLFGEWQAVITARSAAPGIREVAMQLEDTVGAPAATLPGGVLPDIAQLTSVAGGIAGNVASVAERVRVAFDDSAARELRGTIRNFNAMSTQLTRTVREQSRNLDSVAVDVRVGANELARGMGNFQRSIARLDSATSRGEVERIIGETQQAAINLRQVSERLATMSASLERSEASLRGALGKADTILGRIERGEGSLGLMVNNPSLYNNSDSLVIDLRSLIADFRRNPKRYINLSIF</sequence>
<name>A0AA49JXL8_9BACT</name>
<dbReference type="PANTHER" id="PTHR33371:SF4">
    <property type="entry name" value="INTERMEMBRANE PHOSPHOLIPID TRANSPORT SYSTEM BINDING PROTEIN MLAD"/>
    <property type="match status" value="1"/>
</dbReference>
<accession>A0AA49JXL8</accession>
<dbReference type="RefSeq" id="WP_367886692.1">
    <property type="nucleotide sequence ID" value="NZ_CP130612.1"/>
</dbReference>
<dbReference type="Proteomes" id="UP001229955">
    <property type="component" value="Chromosome"/>
</dbReference>
<dbReference type="EMBL" id="CP130613">
    <property type="protein sequence ID" value="WKW13891.1"/>
    <property type="molecule type" value="Genomic_DNA"/>
</dbReference>
<evidence type="ECO:0000256" key="1">
    <source>
        <dbReference type="SAM" id="Phobius"/>
    </source>
</evidence>
<dbReference type="EMBL" id="CP130612">
    <property type="protein sequence ID" value="WKW10982.1"/>
    <property type="molecule type" value="Genomic_DNA"/>
</dbReference>
<organism evidence="4 5">
    <name type="scientific">Pseudogemmatithrix spongiicola</name>
    <dbReference type="NCBI Taxonomy" id="3062599"/>
    <lineage>
        <taxon>Bacteria</taxon>
        <taxon>Pseudomonadati</taxon>
        <taxon>Gemmatimonadota</taxon>
        <taxon>Gemmatimonadia</taxon>
        <taxon>Gemmatimonadales</taxon>
        <taxon>Gemmatimonadaceae</taxon>
        <taxon>Pseudogemmatithrix</taxon>
    </lineage>
</organism>
<evidence type="ECO:0000259" key="2">
    <source>
        <dbReference type="Pfam" id="PF02470"/>
    </source>
</evidence>
<feature type="transmembrane region" description="Helical" evidence="1">
    <location>
        <begin position="7"/>
        <end position="28"/>
    </location>
</feature>
<keyword evidence="1" id="KW-0812">Transmembrane</keyword>
<accession>A0AA49JS99</accession>
<keyword evidence="1" id="KW-1133">Transmembrane helix</keyword>
<keyword evidence="1" id="KW-0472">Membrane</keyword>
<evidence type="ECO:0000313" key="3">
    <source>
        <dbReference type="EMBL" id="WKW10982.1"/>
    </source>
</evidence>
<dbReference type="Pfam" id="PF02470">
    <property type="entry name" value="MlaD"/>
    <property type="match status" value="1"/>
</dbReference>
<dbReference type="PANTHER" id="PTHR33371">
    <property type="entry name" value="INTERMEMBRANE PHOSPHOLIPID TRANSPORT SYSTEM BINDING PROTEIN MLAD-RELATED"/>
    <property type="match status" value="1"/>
</dbReference>
<proteinExistence type="predicted"/>
<dbReference type="AlphaFoldDB" id="A0AA49JXL8"/>
<evidence type="ECO:0000313" key="4">
    <source>
        <dbReference type="EMBL" id="WKW13891.1"/>
    </source>
</evidence>